<name>A0A6A5U0S8_9PLEO</name>
<evidence type="ECO:0000313" key="2">
    <source>
        <dbReference type="EMBL" id="KAF1956606.1"/>
    </source>
</evidence>
<feature type="region of interest" description="Disordered" evidence="1">
    <location>
        <begin position="79"/>
        <end position="110"/>
    </location>
</feature>
<feature type="region of interest" description="Disordered" evidence="1">
    <location>
        <begin position="167"/>
        <end position="186"/>
    </location>
</feature>
<organism evidence="2 3">
    <name type="scientific">Byssothecium circinans</name>
    <dbReference type="NCBI Taxonomy" id="147558"/>
    <lineage>
        <taxon>Eukaryota</taxon>
        <taxon>Fungi</taxon>
        <taxon>Dikarya</taxon>
        <taxon>Ascomycota</taxon>
        <taxon>Pezizomycotina</taxon>
        <taxon>Dothideomycetes</taxon>
        <taxon>Pleosporomycetidae</taxon>
        <taxon>Pleosporales</taxon>
        <taxon>Massarineae</taxon>
        <taxon>Massarinaceae</taxon>
        <taxon>Byssothecium</taxon>
    </lineage>
</organism>
<feature type="compositionally biased region" description="Basic and acidic residues" evidence="1">
    <location>
        <begin position="125"/>
        <end position="139"/>
    </location>
</feature>
<evidence type="ECO:0000256" key="1">
    <source>
        <dbReference type="SAM" id="MobiDB-lite"/>
    </source>
</evidence>
<gene>
    <name evidence="2" type="ORF">CC80DRAFT_504435</name>
</gene>
<feature type="region of interest" description="Disordered" evidence="1">
    <location>
        <begin position="124"/>
        <end position="147"/>
    </location>
</feature>
<protein>
    <submittedName>
        <fullName evidence="2">Uncharacterized protein</fullName>
    </submittedName>
</protein>
<accession>A0A6A5U0S8</accession>
<feature type="region of interest" description="Disordered" evidence="1">
    <location>
        <begin position="36"/>
        <end position="64"/>
    </location>
</feature>
<dbReference type="EMBL" id="ML976991">
    <property type="protein sequence ID" value="KAF1956606.1"/>
    <property type="molecule type" value="Genomic_DNA"/>
</dbReference>
<proteinExistence type="predicted"/>
<keyword evidence="3" id="KW-1185">Reference proteome</keyword>
<sequence length="186" mass="19666">MSDDTPMPLLPPEGVIVSVNLNIQNAITVTGSLTITPNDPNDLAADIPRSHSQNTRKSDPNQHDAQILNLPIRKTRNAANTGLQGGKAPTFGPPPLSGPNAFGHPSDPALANSKEDIVIVVNKKNHIDDKPKPDVEPRNLRRRNKGNQVVNAFDTIVAGGPLVPAQEEATGTQVAAENAAGRPKPT</sequence>
<dbReference type="AlphaFoldDB" id="A0A6A5U0S8"/>
<evidence type="ECO:0000313" key="3">
    <source>
        <dbReference type="Proteomes" id="UP000800035"/>
    </source>
</evidence>
<reference evidence="2" key="1">
    <citation type="journal article" date="2020" name="Stud. Mycol.">
        <title>101 Dothideomycetes genomes: a test case for predicting lifestyles and emergence of pathogens.</title>
        <authorList>
            <person name="Haridas S."/>
            <person name="Albert R."/>
            <person name="Binder M."/>
            <person name="Bloem J."/>
            <person name="Labutti K."/>
            <person name="Salamov A."/>
            <person name="Andreopoulos B."/>
            <person name="Baker S."/>
            <person name="Barry K."/>
            <person name="Bills G."/>
            <person name="Bluhm B."/>
            <person name="Cannon C."/>
            <person name="Castanera R."/>
            <person name="Culley D."/>
            <person name="Daum C."/>
            <person name="Ezra D."/>
            <person name="Gonzalez J."/>
            <person name="Henrissat B."/>
            <person name="Kuo A."/>
            <person name="Liang C."/>
            <person name="Lipzen A."/>
            <person name="Lutzoni F."/>
            <person name="Magnuson J."/>
            <person name="Mondo S."/>
            <person name="Nolan M."/>
            <person name="Ohm R."/>
            <person name="Pangilinan J."/>
            <person name="Park H.-J."/>
            <person name="Ramirez L."/>
            <person name="Alfaro M."/>
            <person name="Sun H."/>
            <person name="Tritt A."/>
            <person name="Yoshinaga Y."/>
            <person name="Zwiers L.-H."/>
            <person name="Turgeon B."/>
            <person name="Goodwin S."/>
            <person name="Spatafora J."/>
            <person name="Crous P."/>
            <person name="Grigoriev I."/>
        </authorList>
    </citation>
    <scope>NUCLEOTIDE SEQUENCE</scope>
    <source>
        <strain evidence="2">CBS 675.92</strain>
    </source>
</reference>
<dbReference type="Proteomes" id="UP000800035">
    <property type="component" value="Unassembled WGS sequence"/>
</dbReference>